<dbReference type="Pfam" id="PF05710">
    <property type="entry name" value="Coiled"/>
    <property type="match status" value="1"/>
</dbReference>
<protein>
    <submittedName>
        <fullName evidence="1">Uncharacterized protein</fullName>
    </submittedName>
</protein>
<dbReference type="RefSeq" id="XP_020429938.1">
    <property type="nucleotide sequence ID" value="XM_020580105.1"/>
</dbReference>
<proteinExistence type="predicted"/>
<evidence type="ECO:0000313" key="1">
    <source>
        <dbReference type="EMBL" id="EFA77810.1"/>
    </source>
</evidence>
<evidence type="ECO:0000313" key="2">
    <source>
        <dbReference type="Proteomes" id="UP000001396"/>
    </source>
</evidence>
<keyword evidence="2" id="KW-1185">Reference proteome</keyword>
<reference evidence="1 2" key="1">
    <citation type="journal article" date="2011" name="Genome Res.">
        <title>Phylogeny-wide analysis of social amoeba genomes highlights ancient origins for complex intercellular communication.</title>
        <authorList>
            <person name="Heidel A.J."/>
            <person name="Lawal H.M."/>
            <person name="Felder M."/>
            <person name="Schilde C."/>
            <person name="Helps N.R."/>
            <person name="Tunggal B."/>
            <person name="Rivero F."/>
            <person name="John U."/>
            <person name="Schleicher M."/>
            <person name="Eichinger L."/>
            <person name="Platzer M."/>
            <person name="Noegel A.A."/>
            <person name="Schaap P."/>
            <person name="Gloeckner G."/>
        </authorList>
    </citation>
    <scope>NUCLEOTIDE SEQUENCE [LARGE SCALE GENOMIC DNA]</scope>
    <source>
        <strain evidence="2">ATCC 26659 / Pp 5 / PN500</strain>
    </source>
</reference>
<comment type="caution">
    <text evidence="1">The sequence shown here is derived from an EMBL/GenBank/DDBJ whole genome shotgun (WGS) entry which is preliminary data.</text>
</comment>
<gene>
    <name evidence="1" type="ORF">PPL_09308</name>
</gene>
<dbReference type="InParanoid" id="D3BL76"/>
<dbReference type="Proteomes" id="UP000001396">
    <property type="component" value="Unassembled WGS sequence"/>
</dbReference>
<organism evidence="1 2">
    <name type="scientific">Heterostelium pallidum (strain ATCC 26659 / Pp 5 / PN500)</name>
    <name type="common">Cellular slime mold</name>
    <name type="synonym">Polysphondylium pallidum</name>
    <dbReference type="NCBI Taxonomy" id="670386"/>
    <lineage>
        <taxon>Eukaryota</taxon>
        <taxon>Amoebozoa</taxon>
        <taxon>Evosea</taxon>
        <taxon>Eumycetozoa</taxon>
        <taxon>Dictyostelia</taxon>
        <taxon>Acytosteliales</taxon>
        <taxon>Acytosteliaceae</taxon>
        <taxon>Heterostelium</taxon>
    </lineage>
</organism>
<accession>D3BL76</accession>
<dbReference type="EMBL" id="ADBJ01000039">
    <property type="protein sequence ID" value="EFA77810.1"/>
    <property type="molecule type" value="Genomic_DNA"/>
</dbReference>
<dbReference type="InterPro" id="IPR008455">
    <property type="entry name" value="HssA/B-related"/>
</dbReference>
<dbReference type="GeneID" id="31364783"/>
<name>D3BL76_HETP5</name>
<dbReference type="AlphaFoldDB" id="D3BL76"/>
<sequence>MTLIAALSSMGSVQSSNSIFKSQAGITGTSSSQSSNKIALLDAHVDAVVAFGTLLNANATADIHL</sequence>